<reference evidence="3" key="1">
    <citation type="submission" date="2016-10" db="EMBL/GenBank/DDBJ databases">
        <authorList>
            <person name="de Groot N.N."/>
        </authorList>
    </citation>
    <scope>NUCLEOTIDE SEQUENCE [LARGE SCALE GENOMIC DNA]</scope>
    <source>
        <strain evidence="3">DSM 15758</strain>
    </source>
</reference>
<dbReference type="RefSeq" id="WP_081347953.1">
    <property type="nucleotide sequence ID" value="NZ_FMWB01000007.1"/>
</dbReference>
<organism evidence="2 3">
    <name type="scientific">Pseudomonas oryzihabitans</name>
    <dbReference type="NCBI Taxonomy" id="47885"/>
    <lineage>
        <taxon>Bacteria</taxon>
        <taxon>Pseudomonadati</taxon>
        <taxon>Pseudomonadota</taxon>
        <taxon>Gammaproteobacteria</taxon>
        <taxon>Pseudomonadales</taxon>
        <taxon>Pseudomonadaceae</taxon>
        <taxon>Pseudomonas</taxon>
    </lineage>
</organism>
<name>A0A1G5NTX8_9PSED</name>
<dbReference type="Pfam" id="PF13946">
    <property type="entry name" value="DUF4214"/>
    <property type="match status" value="1"/>
</dbReference>
<gene>
    <name evidence="2" type="ORF">SAMN05216279_107283</name>
</gene>
<evidence type="ECO:0000259" key="1">
    <source>
        <dbReference type="Pfam" id="PF13946"/>
    </source>
</evidence>
<evidence type="ECO:0000313" key="3">
    <source>
        <dbReference type="Proteomes" id="UP000183046"/>
    </source>
</evidence>
<comment type="caution">
    <text evidence="2">The sequence shown here is derived from an EMBL/GenBank/DDBJ whole genome shotgun (WGS) entry which is preliminary data.</text>
</comment>
<sequence length="450" mass="50143">MAKYSGFVDTVNSDLIAGWLYDADSPKKRIDVVVVQGEQVLGKATCTEFRPDLLSLGIADGKYGFRLELTSSLLNVKAPLSLYFYDEGKILAFPGKSAFEILAGDEQDLEKNSASNLWFKIVAANLEEFEGCRELIKEILPGGGSQRFWKVFRHKLLSVSEEQRRELFICLARNNGALGSGFLTSADRIKSWMSGSEVRYFSKGGVPVIDSADHVDTATVVSELYMMVLGRMPDEKGLKDYCSAIEGGLSLEEAWDNLSNSDEFFSMDREHYVDIDSRIVAGDDSHYENSDSLPFASYYRECPGENASLNVNRVSCMKSASEKQYVVAYLSKSNEFFLGEGVVVEGMFNQENTSIMRSDPGFLLYGMKLDLAPGTYVLDLEIEAADWSAYAVDVVSDFGFHKLYHSDLSGSASFRTTFQVDANNTFVEPRLITLNNNASLRVVRLLVYKK</sequence>
<proteinExistence type="predicted"/>
<accession>A0A1G5NTX8</accession>
<evidence type="ECO:0000313" key="2">
    <source>
        <dbReference type="EMBL" id="SCZ40813.1"/>
    </source>
</evidence>
<protein>
    <recommendedName>
        <fullName evidence="1">DUF4214 domain-containing protein</fullName>
    </recommendedName>
</protein>
<dbReference type="AlphaFoldDB" id="A0A1G5NTX8"/>
<dbReference type="Proteomes" id="UP000183046">
    <property type="component" value="Unassembled WGS sequence"/>
</dbReference>
<dbReference type="EMBL" id="FMWB01000007">
    <property type="protein sequence ID" value="SCZ40813.1"/>
    <property type="molecule type" value="Genomic_DNA"/>
</dbReference>
<dbReference type="InterPro" id="IPR025282">
    <property type="entry name" value="DUF4214"/>
</dbReference>
<feature type="domain" description="DUF4214" evidence="1">
    <location>
        <begin position="214"/>
        <end position="265"/>
    </location>
</feature>
<dbReference type="OrthoDB" id="6962849at2"/>